<proteinExistence type="predicted"/>
<dbReference type="AlphaFoldDB" id="A0A2J6QYZ2"/>
<dbReference type="Proteomes" id="UP000235786">
    <property type="component" value="Unassembled WGS sequence"/>
</dbReference>
<feature type="region of interest" description="Disordered" evidence="1">
    <location>
        <begin position="69"/>
        <end position="187"/>
    </location>
</feature>
<feature type="region of interest" description="Disordered" evidence="1">
    <location>
        <begin position="423"/>
        <end position="453"/>
    </location>
</feature>
<accession>A0A2J6QYZ2</accession>
<feature type="compositionally biased region" description="Polar residues" evidence="1">
    <location>
        <begin position="91"/>
        <end position="102"/>
    </location>
</feature>
<sequence>MPTHRRHGHDRGQEQEDSRSSKFVVEWFWACCYCKGHASMSTFIVSCPGCAHTRCSSCPMEAVKIPASPIGRRRPEPTLSTSKAVPPAESLPSSVPSRTGQMVSLDWSSSASSTQNVSSSTSSQNLGSAITGPHIPQEYNSCKRHRESSSASSWNKGEGSLDGDLANASGDNLANPPFEPAQKNTPKKGFKYLNKHLSCSIKPAEAEPVSAKLSSTALKVFACPYHKWDPRKYGPWTDKKFKHCPSSCIAGTELRGIKQHLKEAHTQTPVSNDLSRIVSHANEGIQEDQWEQINRVFSYNRKKRVDDDARWYEMWRIIFPDVAIPTSTRMERPGYIASTSCGIDELRLEFEHRIKEDLQSGNLQRDGQLQRLLHHFEQTLEACSATLGSMQLASLGDGREGQRSISDPVQFKHKDIEDILLTHENDAGHLSSTSTRTSRPQRAQDGMKESSLEDYAQLKSVPWSSETPLAEKKDQSLGTDYFLPESALSPFYGVNFDSDAAYYRVQSGWSQTTPHPQDDSYGQPN</sequence>
<name>A0A2J6QYZ2_HYAVF</name>
<reference evidence="2 3" key="1">
    <citation type="submission" date="2016-04" db="EMBL/GenBank/DDBJ databases">
        <title>A degradative enzymes factory behind the ericoid mycorrhizal symbiosis.</title>
        <authorList>
            <consortium name="DOE Joint Genome Institute"/>
            <person name="Martino E."/>
            <person name="Morin E."/>
            <person name="Grelet G."/>
            <person name="Kuo A."/>
            <person name="Kohler A."/>
            <person name="Daghino S."/>
            <person name="Barry K."/>
            <person name="Choi C."/>
            <person name="Cichocki N."/>
            <person name="Clum A."/>
            <person name="Copeland A."/>
            <person name="Hainaut M."/>
            <person name="Haridas S."/>
            <person name="Labutti K."/>
            <person name="Lindquist E."/>
            <person name="Lipzen A."/>
            <person name="Khouja H.-R."/>
            <person name="Murat C."/>
            <person name="Ohm R."/>
            <person name="Olson A."/>
            <person name="Spatafora J."/>
            <person name="Veneault-Fourrey C."/>
            <person name="Henrissat B."/>
            <person name="Grigoriev I."/>
            <person name="Martin F."/>
            <person name="Perotto S."/>
        </authorList>
    </citation>
    <scope>NUCLEOTIDE SEQUENCE [LARGE SCALE GENOMIC DNA]</scope>
    <source>
        <strain evidence="2 3">F</strain>
    </source>
</reference>
<evidence type="ECO:0000256" key="1">
    <source>
        <dbReference type="SAM" id="MobiDB-lite"/>
    </source>
</evidence>
<keyword evidence="3" id="KW-1185">Reference proteome</keyword>
<evidence type="ECO:0000313" key="3">
    <source>
        <dbReference type="Proteomes" id="UP000235786"/>
    </source>
</evidence>
<dbReference type="EMBL" id="KZ613962">
    <property type="protein sequence ID" value="PMD31494.1"/>
    <property type="molecule type" value="Genomic_DNA"/>
</dbReference>
<gene>
    <name evidence="2" type="ORF">L207DRAFT_640773</name>
</gene>
<evidence type="ECO:0000313" key="2">
    <source>
        <dbReference type="EMBL" id="PMD31494.1"/>
    </source>
</evidence>
<protein>
    <submittedName>
        <fullName evidence="2">Uncharacterized protein</fullName>
    </submittedName>
</protein>
<dbReference type="OrthoDB" id="3558302at2759"/>
<feature type="compositionally biased region" description="Low complexity" evidence="1">
    <location>
        <begin position="108"/>
        <end position="129"/>
    </location>
</feature>
<organism evidence="2 3">
    <name type="scientific">Hyaloscypha variabilis (strain UAMH 11265 / GT02V1 / F)</name>
    <name type="common">Meliniomyces variabilis</name>
    <dbReference type="NCBI Taxonomy" id="1149755"/>
    <lineage>
        <taxon>Eukaryota</taxon>
        <taxon>Fungi</taxon>
        <taxon>Dikarya</taxon>
        <taxon>Ascomycota</taxon>
        <taxon>Pezizomycotina</taxon>
        <taxon>Leotiomycetes</taxon>
        <taxon>Helotiales</taxon>
        <taxon>Hyaloscyphaceae</taxon>
        <taxon>Hyaloscypha</taxon>
        <taxon>Hyaloscypha variabilis</taxon>
    </lineage>
</organism>